<dbReference type="Proteomes" id="UP001596500">
    <property type="component" value="Unassembled WGS sequence"/>
</dbReference>
<protein>
    <submittedName>
        <fullName evidence="1">DNA-entry nuclease</fullName>
    </submittedName>
</protein>
<evidence type="ECO:0000313" key="1">
    <source>
        <dbReference type="EMBL" id="MFC7443457.1"/>
    </source>
</evidence>
<dbReference type="EMBL" id="JBHTBW010000087">
    <property type="protein sequence ID" value="MFC7443457.1"/>
    <property type="molecule type" value="Genomic_DNA"/>
</dbReference>
<comment type="caution">
    <text evidence="1">The sequence shown here is derived from an EMBL/GenBank/DDBJ whole genome shotgun (WGS) entry which is preliminary data.</text>
</comment>
<dbReference type="RefSeq" id="WP_379867788.1">
    <property type="nucleotide sequence ID" value="NZ_JBHTBW010000087.1"/>
</dbReference>
<sequence length="85" mass="10372">MKTSSENEIRYDRFGRMEYHPDFHPNHKRPFSESDLEYLCKFWETDHRQTMAFALGRTEHTLGVKVASLKKRGLYEYYKSLNKHW</sequence>
<reference evidence="2" key="1">
    <citation type="journal article" date="2019" name="Int. J. Syst. Evol. Microbiol.">
        <title>The Global Catalogue of Microorganisms (GCM) 10K type strain sequencing project: providing services to taxonomists for standard genome sequencing and annotation.</title>
        <authorList>
            <consortium name="The Broad Institute Genomics Platform"/>
            <consortium name="The Broad Institute Genome Sequencing Center for Infectious Disease"/>
            <person name="Wu L."/>
            <person name="Ma J."/>
        </authorList>
    </citation>
    <scope>NUCLEOTIDE SEQUENCE [LARGE SCALE GENOMIC DNA]</scope>
    <source>
        <strain evidence="2">CGMCC 1.12942</strain>
    </source>
</reference>
<name>A0ABW2RR25_9BACL</name>
<organism evidence="1 2">
    <name type="scientific">Laceyella putida</name>
    <dbReference type="NCBI Taxonomy" id="110101"/>
    <lineage>
        <taxon>Bacteria</taxon>
        <taxon>Bacillati</taxon>
        <taxon>Bacillota</taxon>
        <taxon>Bacilli</taxon>
        <taxon>Bacillales</taxon>
        <taxon>Thermoactinomycetaceae</taxon>
        <taxon>Laceyella</taxon>
    </lineage>
</organism>
<evidence type="ECO:0000313" key="2">
    <source>
        <dbReference type="Proteomes" id="UP001596500"/>
    </source>
</evidence>
<proteinExistence type="predicted"/>
<keyword evidence="2" id="KW-1185">Reference proteome</keyword>
<gene>
    <name evidence="1" type="ORF">ACFQNG_20575</name>
</gene>
<accession>A0ABW2RR25</accession>